<comment type="caution">
    <text evidence="1">The sequence shown here is derived from an EMBL/GenBank/DDBJ whole genome shotgun (WGS) entry which is preliminary data.</text>
</comment>
<sequence length="108" mass="12750">MYGRRKYSDSRCAGYPSRKFYQKAGRALVQRYPQLADNCGSGHDSWVLLIRQKIQKRTDKDGFRPHSSKQAEIWKYIKEAESIWRYVGCIAQERPSWLNLGAMLTFNW</sequence>
<evidence type="ECO:0000313" key="1">
    <source>
        <dbReference type="EMBL" id="KAK8768628.1"/>
    </source>
</evidence>
<accession>A0AAQ4E1N8</accession>
<dbReference type="EMBL" id="JARKHS020023671">
    <property type="protein sequence ID" value="KAK8768628.1"/>
    <property type="molecule type" value="Genomic_DNA"/>
</dbReference>
<name>A0AAQ4E1N8_AMBAM</name>
<dbReference type="AlphaFoldDB" id="A0AAQ4E1N8"/>
<proteinExistence type="predicted"/>
<evidence type="ECO:0000313" key="2">
    <source>
        <dbReference type="Proteomes" id="UP001321473"/>
    </source>
</evidence>
<keyword evidence="2" id="KW-1185">Reference proteome</keyword>
<protein>
    <submittedName>
        <fullName evidence="1">Uncharacterized protein</fullName>
    </submittedName>
</protein>
<gene>
    <name evidence="1" type="ORF">V5799_014909</name>
</gene>
<reference evidence="1 2" key="1">
    <citation type="journal article" date="2023" name="Arcadia Sci">
        <title>De novo assembly of a long-read Amblyomma americanum tick genome.</title>
        <authorList>
            <person name="Chou S."/>
            <person name="Poskanzer K.E."/>
            <person name="Rollins M."/>
            <person name="Thuy-Boun P.S."/>
        </authorList>
    </citation>
    <scope>NUCLEOTIDE SEQUENCE [LARGE SCALE GENOMIC DNA]</scope>
    <source>
        <strain evidence="1">F_SG_1</strain>
        <tissue evidence="1">Salivary glands</tissue>
    </source>
</reference>
<organism evidence="1 2">
    <name type="scientific">Amblyomma americanum</name>
    <name type="common">Lone star tick</name>
    <dbReference type="NCBI Taxonomy" id="6943"/>
    <lineage>
        <taxon>Eukaryota</taxon>
        <taxon>Metazoa</taxon>
        <taxon>Ecdysozoa</taxon>
        <taxon>Arthropoda</taxon>
        <taxon>Chelicerata</taxon>
        <taxon>Arachnida</taxon>
        <taxon>Acari</taxon>
        <taxon>Parasitiformes</taxon>
        <taxon>Ixodida</taxon>
        <taxon>Ixodoidea</taxon>
        <taxon>Ixodidae</taxon>
        <taxon>Amblyomminae</taxon>
        <taxon>Amblyomma</taxon>
    </lineage>
</organism>
<dbReference type="Proteomes" id="UP001321473">
    <property type="component" value="Unassembled WGS sequence"/>
</dbReference>